<dbReference type="EMBL" id="CP019640">
    <property type="protein sequence ID" value="AQQ54191.1"/>
    <property type="molecule type" value="Genomic_DNA"/>
</dbReference>
<gene>
    <name evidence="2" type="ORF">B0X71_14490</name>
</gene>
<proteinExistence type="predicted"/>
<organism evidence="2 3">
    <name type="scientific">Planococcus lenghuensis</name>
    <dbReference type="NCBI Taxonomy" id="2213202"/>
    <lineage>
        <taxon>Bacteria</taxon>
        <taxon>Bacillati</taxon>
        <taxon>Bacillota</taxon>
        <taxon>Bacilli</taxon>
        <taxon>Bacillales</taxon>
        <taxon>Caryophanaceae</taxon>
        <taxon>Planococcus</taxon>
    </lineage>
</organism>
<dbReference type="PROSITE" id="PS51257">
    <property type="entry name" value="PROKAR_LIPOPROTEIN"/>
    <property type="match status" value="1"/>
</dbReference>
<keyword evidence="3" id="KW-1185">Reference proteome</keyword>
<evidence type="ECO:0000256" key="1">
    <source>
        <dbReference type="SAM" id="MobiDB-lite"/>
    </source>
</evidence>
<dbReference type="RefSeq" id="WP_077590083.1">
    <property type="nucleotide sequence ID" value="NZ_CP019640.1"/>
</dbReference>
<name>A0A1Q2L185_9BACL</name>
<evidence type="ECO:0000313" key="3">
    <source>
        <dbReference type="Proteomes" id="UP000188184"/>
    </source>
</evidence>
<dbReference type="AlphaFoldDB" id="A0A1Q2L185"/>
<sequence length="183" mass="19309">MKISVLNITLLATLTLAGCGEEAEPVEEPPVEAEPAVEESAAEEPTEEEPAVEEPTEEESAEEEPTEEEAMSDQTPEGLETEIINEAVEADFEMLTAGEYGEEVLYVTGEATEVENEQADGATFTLETDGGPLVITNMSETEVTAGDSIVVYGTYGGEDEASGLPNIIATVITGVTEEDDANS</sequence>
<dbReference type="KEGG" id="pmar:B0X71_14490"/>
<dbReference type="Proteomes" id="UP000188184">
    <property type="component" value="Chromosome"/>
</dbReference>
<accession>A0A1Q2L185</accession>
<feature type="region of interest" description="Disordered" evidence="1">
    <location>
        <begin position="20"/>
        <end position="78"/>
    </location>
</feature>
<feature type="compositionally biased region" description="Acidic residues" evidence="1">
    <location>
        <begin position="21"/>
        <end position="71"/>
    </location>
</feature>
<reference evidence="2 3" key="1">
    <citation type="submission" date="2017-02" db="EMBL/GenBank/DDBJ databases">
        <title>The complete genomic sequence of a novel cold adapted crude oil-degrading bacterium Planococcus qaidamina Y42.</title>
        <authorList>
            <person name="Yang R."/>
        </authorList>
    </citation>
    <scope>NUCLEOTIDE SEQUENCE [LARGE SCALE GENOMIC DNA]</scope>
    <source>
        <strain evidence="2 3">Y42</strain>
    </source>
</reference>
<protein>
    <submittedName>
        <fullName evidence="2">Uncharacterized protein</fullName>
    </submittedName>
</protein>
<evidence type="ECO:0000313" key="2">
    <source>
        <dbReference type="EMBL" id="AQQ54191.1"/>
    </source>
</evidence>
<dbReference type="OrthoDB" id="2971677at2"/>